<gene>
    <name evidence="1" type="ORF">UFOPK1446_00062</name>
</gene>
<reference evidence="1" key="1">
    <citation type="submission" date="2020-05" db="EMBL/GenBank/DDBJ databases">
        <authorList>
            <person name="Chiriac C."/>
            <person name="Salcher M."/>
            <person name="Ghai R."/>
            <person name="Kavagutti S V."/>
        </authorList>
    </citation>
    <scope>NUCLEOTIDE SEQUENCE</scope>
</reference>
<accession>A0A6J6B8V7</accession>
<proteinExistence type="predicted"/>
<dbReference type="EMBL" id="CAEZSO010000005">
    <property type="protein sequence ID" value="CAB4534773.1"/>
    <property type="molecule type" value="Genomic_DNA"/>
</dbReference>
<sequence>MMRRFSIKSFAGTARTLVAVGTLKDASMLVTTRAAGPRRTSVFSFTSVAGAEAAAGAGAVGAGWGTAGVATGAGAAGCAGAGTAGAAAGVLATAGLVESVGE</sequence>
<dbReference type="AlphaFoldDB" id="A0A6J6B8V7"/>
<organism evidence="1">
    <name type="scientific">freshwater metagenome</name>
    <dbReference type="NCBI Taxonomy" id="449393"/>
    <lineage>
        <taxon>unclassified sequences</taxon>
        <taxon>metagenomes</taxon>
        <taxon>ecological metagenomes</taxon>
    </lineage>
</organism>
<evidence type="ECO:0000313" key="1">
    <source>
        <dbReference type="EMBL" id="CAB4534773.1"/>
    </source>
</evidence>
<name>A0A6J6B8V7_9ZZZZ</name>
<protein>
    <submittedName>
        <fullName evidence="1">Unannotated protein</fullName>
    </submittedName>
</protein>